<evidence type="ECO:0000313" key="2">
    <source>
        <dbReference type="Proteomes" id="UP000324091"/>
    </source>
</evidence>
<dbReference type="AlphaFoldDB" id="A0A5C6N7H6"/>
<dbReference type="Proteomes" id="UP000324091">
    <property type="component" value="Chromosome 4"/>
</dbReference>
<protein>
    <submittedName>
        <fullName evidence="1">Uncharacterized protein</fullName>
    </submittedName>
</protein>
<reference evidence="1 2" key="1">
    <citation type="submission" date="2019-04" db="EMBL/GenBank/DDBJ databases">
        <title>Chromosome genome assembly for Takifugu flavidus.</title>
        <authorList>
            <person name="Xiao S."/>
        </authorList>
    </citation>
    <scope>NUCLEOTIDE SEQUENCE [LARGE SCALE GENOMIC DNA]</scope>
    <source>
        <strain evidence="1">HTHZ2018</strain>
        <tissue evidence="1">Muscle</tissue>
    </source>
</reference>
<sequence length="145" mass="16896">MLKYRLFCMWRTFMELFDCLWRKEVHVISRHPYKNGHKNGSANFINPSIFRHLSGVRLRGQQPKQRGPNFPLPSYFLPAHPGESPGFPRPVKRHSLSNVSWVFLGASYRSNILTRYPSHLIWLLSTRRSSGSTLSSSRMSFSPYL</sequence>
<gene>
    <name evidence="1" type="ORF">D4764_04G0013450</name>
</gene>
<name>A0A5C6N7H6_9TELE</name>
<proteinExistence type="predicted"/>
<organism evidence="1 2">
    <name type="scientific">Takifugu flavidus</name>
    <name type="common">sansaifugu</name>
    <dbReference type="NCBI Taxonomy" id="433684"/>
    <lineage>
        <taxon>Eukaryota</taxon>
        <taxon>Metazoa</taxon>
        <taxon>Chordata</taxon>
        <taxon>Craniata</taxon>
        <taxon>Vertebrata</taxon>
        <taxon>Euteleostomi</taxon>
        <taxon>Actinopterygii</taxon>
        <taxon>Neopterygii</taxon>
        <taxon>Teleostei</taxon>
        <taxon>Neoteleostei</taxon>
        <taxon>Acanthomorphata</taxon>
        <taxon>Eupercaria</taxon>
        <taxon>Tetraodontiformes</taxon>
        <taxon>Tetradontoidea</taxon>
        <taxon>Tetraodontidae</taxon>
        <taxon>Takifugu</taxon>
    </lineage>
</organism>
<evidence type="ECO:0000313" key="1">
    <source>
        <dbReference type="EMBL" id="TWW62698.1"/>
    </source>
</evidence>
<keyword evidence="2" id="KW-1185">Reference proteome</keyword>
<dbReference type="EMBL" id="RHFK02000017">
    <property type="protein sequence ID" value="TWW62698.1"/>
    <property type="molecule type" value="Genomic_DNA"/>
</dbReference>
<accession>A0A5C6N7H6</accession>
<comment type="caution">
    <text evidence="1">The sequence shown here is derived from an EMBL/GenBank/DDBJ whole genome shotgun (WGS) entry which is preliminary data.</text>
</comment>